<accession>A0ABY2V5N7</accession>
<organism evidence="1 2">
    <name type="scientific">Aliarcobacter cibarius</name>
    <dbReference type="NCBI Taxonomy" id="255507"/>
    <lineage>
        <taxon>Bacteria</taxon>
        <taxon>Pseudomonadati</taxon>
        <taxon>Campylobacterota</taxon>
        <taxon>Epsilonproteobacteria</taxon>
        <taxon>Campylobacterales</taxon>
        <taxon>Arcobacteraceae</taxon>
        <taxon>Aliarcobacter</taxon>
    </lineage>
</organism>
<gene>
    <name evidence="1" type="ORF">FE247_05220</name>
</gene>
<dbReference type="Proteomes" id="UP000305417">
    <property type="component" value="Unassembled WGS sequence"/>
</dbReference>
<comment type="caution">
    <text evidence="1">The sequence shown here is derived from an EMBL/GenBank/DDBJ whole genome shotgun (WGS) entry which is preliminary data.</text>
</comment>
<dbReference type="RefSeq" id="WP_138108687.1">
    <property type="nucleotide sequence ID" value="NZ_VBUC01000009.1"/>
</dbReference>
<name>A0ABY2V5N7_9BACT</name>
<keyword evidence="2" id="KW-1185">Reference proteome</keyword>
<evidence type="ECO:0000313" key="1">
    <source>
        <dbReference type="EMBL" id="TLS99933.1"/>
    </source>
</evidence>
<proteinExistence type="predicted"/>
<evidence type="ECO:0000313" key="2">
    <source>
        <dbReference type="Proteomes" id="UP000305417"/>
    </source>
</evidence>
<evidence type="ECO:0008006" key="3">
    <source>
        <dbReference type="Google" id="ProtNLM"/>
    </source>
</evidence>
<reference evidence="1 2" key="1">
    <citation type="submission" date="2019-05" db="EMBL/GenBank/DDBJ databases">
        <title>Arcobacter cibarius and Arcobacter thereius providing challenges in identification an antibiotic susceptibility and Quinolone resistance.</title>
        <authorList>
            <person name="Busch A."/>
            <person name="Hanel I."/>
            <person name="Hotzel H."/>
            <person name="Tomaso H."/>
        </authorList>
    </citation>
    <scope>NUCLEOTIDE SEQUENCE [LARGE SCALE GENOMIC DNA]</scope>
    <source>
        <strain evidence="1 2">16CS0831-2</strain>
    </source>
</reference>
<sequence>MAIDGSLKLEIRAVYESNNLSVAKVLERFPLCEVSAKTVESWVKKENWTKNRFKDEKIAIDELIESALPIEEAKEIIKNKLLNPTPKIKEEYYIPRNSDIDFDIYGKIVAKELCYDVLSAKNLQALMGENLLRAKRFVDNSKNIGTNATYHNMLTTTVKTLYGEIKHINPSSATKKTYTDEELESMSIEELDRLLS</sequence>
<protein>
    <recommendedName>
        <fullName evidence="3">Terminase small subunit</fullName>
    </recommendedName>
</protein>
<dbReference type="EMBL" id="VBUC01000009">
    <property type="protein sequence ID" value="TLS99933.1"/>
    <property type="molecule type" value="Genomic_DNA"/>
</dbReference>